<keyword evidence="2" id="KW-1185">Reference proteome</keyword>
<name>A0A316YHQ8_9BASI</name>
<accession>A0A316YHQ8</accession>
<dbReference type="EMBL" id="KZ819637">
    <property type="protein sequence ID" value="PWN88967.1"/>
    <property type="molecule type" value="Genomic_DNA"/>
</dbReference>
<dbReference type="RefSeq" id="XP_025376165.1">
    <property type="nucleotide sequence ID" value="XM_025517993.1"/>
</dbReference>
<evidence type="ECO:0000313" key="1">
    <source>
        <dbReference type="EMBL" id="PWN88967.1"/>
    </source>
</evidence>
<sequence>MHSTIRRLPEDSILRQAANDIFLILLLDPYLIDPHPGFSCDGQPSCRSGSACAHLSLCRLGPTSGRNNFAAAQADPLTSPWEKELQPEPKSCLGVGLCSWCSPWN</sequence>
<gene>
    <name evidence="1" type="ORF">FA10DRAFT_133505</name>
</gene>
<dbReference type="GeneID" id="37039909"/>
<evidence type="ECO:0000313" key="2">
    <source>
        <dbReference type="Proteomes" id="UP000245768"/>
    </source>
</evidence>
<reference evidence="1 2" key="1">
    <citation type="journal article" date="2018" name="Mol. Biol. Evol.">
        <title>Broad Genomic Sampling Reveals a Smut Pathogenic Ancestry of the Fungal Clade Ustilaginomycotina.</title>
        <authorList>
            <person name="Kijpornyongpan T."/>
            <person name="Mondo S.J."/>
            <person name="Barry K."/>
            <person name="Sandor L."/>
            <person name="Lee J."/>
            <person name="Lipzen A."/>
            <person name="Pangilinan J."/>
            <person name="LaButti K."/>
            <person name="Hainaut M."/>
            <person name="Henrissat B."/>
            <person name="Grigoriev I.V."/>
            <person name="Spatafora J.W."/>
            <person name="Aime M.C."/>
        </authorList>
    </citation>
    <scope>NUCLEOTIDE SEQUENCE [LARGE SCALE GENOMIC DNA]</scope>
    <source>
        <strain evidence="1 2">MCA 4198</strain>
    </source>
</reference>
<dbReference type="Proteomes" id="UP000245768">
    <property type="component" value="Unassembled WGS sequence"/>
</dbReference>
<organism evidence="1 2">
    <name type="scientific">Acaromyces ingoldii</name>
    <dbReference type="NCBI Taxonomy" id="215250"/>
    <lineage>
        <taxon>Eukaryota</taxon>
        <taxon>Fungi</taxon>
        <taxon>Dikarya</taxon>
        <taxon>Basidiomycota</taxon>
        <taxon>Ustilaginomycotina</taxon>
        <taxon>Exobasidiomycetes</taxon>
        <taxon>Exobasidiales</taxon>
        <taxon>Cryptobasidiaceae</taxon>
        <taxon>Acaromyces</taxon>
    </lineage>
</organism>
<proteinExistence type="predicted"/>
<dbReference type="InParanoid" id="A0A316YHQ8"/>
<protein>
    <submittedName>
        <fullName evidence="1">Uncharacterized protein</fullName>
    </submittedName>
</protein>
<dbReference type="AlphaFoldDB" id="A0A316YHQ8"/>